<keyword evidence="8" id="KW-1185">Reference proteome</keyword>
<comment type="subcellular location">
    <subcellularLocation>
        <location evidence="1">Membrane</location>
    </subcellularLocation>
</comment>
<evidence type="ECO:0000313" key="7">
    <source>
        <dbReference type="EMBL" id="GGC07446.1"/>
    </source>
</evidence>
<keyword evidence="2 5" id="KW-0812">Transmembrane</keyword>
<keyword evidence="4 5" id="KW-0472">Membrane</keyword>
<proteinExistence type="predicted"/>
<dbReference type="Pfam" id="PF04116">
    <property type="entry name" value="FA_hydroxylase"/>
    <property type="match status" value="1"/>
</dbReference>
<dbReference type="RefSeq" id="WP_188772134.1">
    <property type="nucleotide sequence ID" value="NZ_BMHK01000019.1"/>
</dbReference>
<feature type="transmembrane region" description="Helical" evidence="5">
    <location>
        <begin position="158"/>
        <end position="191"/>
    </location>
</feature>
<evidence type="ECO:0000256" key="4">
    <source>
        <dbReference type="ARBA" id="ARBA00023136"/>
    </source>
</evidence>
<dbReference type="GO" id="GO:0005506">
    <property type="term" value="F:iron ion binding"/>
    <property type="evidence" value="ECO:0007669"/>
    <property type="project" value="InterPro"/>
</dbReference>
<gene>
    <name evidence="7" type="ORF">GCM10011494_27590</name>
</gene>
<dbReference type="PANTHER" id="PTHR11863">
    <property type="entry name" value="STEROL DESATURASE"/>
    <property type="match status" value="1"/>
</dbReference>
<evidence type="ECO:0000256" key="5">
    <source>
        <dbReference type="SAM" id="Phobius"/>
    </source>
</evidence>
<dbReference type="EMBL" id="BMHK01000019">
    <property type="protein sequence ID" value="GGC07446.1"/>
    <property type="molecule type" value="Genomic_DNA"/>
</dbReference>
<feature type="domain" description="Fatty acid hydroxylase" evidence="6">
    <location>
        <begin position="104"/>
        <end position="244"/>
    </location>
</feature>
<evidence type="ECO:0000313" key="8">
    <source>
        <dbReference type="Proteomes" id="UP000608154"/>
    </source>
</evidence>
<dbReference type="Proteomes" id="UP000608154">
    <property type="component" value="Unassembled WGS sequence"/>
</dbReference>
<feature type="transmembrane region" description="Helical" evidence="5">
    <location>
        <begin position="20"/>
        <end position="39"/>
    </location>
</feature>
<organism evidence="7 8">
    <name type="scientific">Novosphingobium endophyticum</name>
    <dbReference type="NCBI Taxonomy" id="1955250"/>
    <lineage>
        <taxon>Bacteria</taxon>
        <taxon>Pseudomonadati</taxon>
        <taxon>Pseudomonadota</taxon>
        <taxon>Alphaproteobacteria</taxon>
        <taxon>Sphingomonadales</taxon>
        <taxon>Sphingomonadaceae</taxon>
        <taxon>Novosphingobium</taxon>
    </lineage>
</organism>
<feature type="transmembrane region" description="Helical" evidence="5">
    <location>
        <begin position="75"/>
        <end position="93"/>
    </location>
</feature>
<sequence>MNTSLLESVLQNYHWQLSFYAGLGIVAVAFLGKGIAWLVPTFRQAGRLNLDTYRKKMEKPNYAANQKWNRKWGPLSMVVIFGLILPFCLTAQAQPWWNMLLDVFVILMFYDFFYYLTHRFLFHDNGFLGGPLVRVHAVHHRQHNPCRMDSSYIHPIEVAIGLGLYAASILVLSLVMGPFHVVTIVVSWVAFTQINLHNHDLWEVDRFPFKYLNTMSAMHHNHHARFTGGNYATITLLYDWMFGTLDHGDGWKERAEKARARATAQ</sequence>
<comment type="caution">
    <text evidence="7">The sequence shown here is derived from an EMBL/GenBank/DDBJ whole genome shotgun (WGS) entry which is preliminary data.</text>
</comment>
<protein>
    <recommendedName>
        <fullName evidence="6">Fatty acid hydroxylase domain-containing protein</fullName>
    </recommendedName>
</protein>
<dbReference type="GO" id="GO:0016020">
    <property type="term" value="C:membrane"/>
    <property type="evidence" value="ECO:0007669"/>
    <property type="project" value="UniProtKB-SubCell"/>
</dbReference>
<keyword evidence="3 5" id="KW-1133">Transmembrane helix</keyword>
<evidence type="ECO:0000259" key="6">
    <source>
        <dbReference type="Pfam" id="PF04116"/>
    </source>
</evidence>
<feature type="transmembrane region" description="Helical" evidence="5">
    <location>
        <begin position="99"/>
        <end position="117"/>
    </location>
</feature>
<evidence type="ECO:0000256" key="3">
    <source>
        <dbReference type="ARBA" id="ARBA00022989"/>
    </source>
</evidence>
<evidence type="ECO:0000256" key="2">
    <source>
        <dbReference type="ARBA" id="ARBA00022692"/>
    </source>
</evidence>
<reference evidence="7" key="2">
    <citation type="submission" date="2020-09" db="EMBL/GenBank/DDBJ databases">
        <authorList>
            <person name="Sun Q."/>
            <person name="Zhou Y."/>
        </authorList>
    </citation>
    <scope>NUCLEOTIDE SEQUENCE</scope>
    <source>
        <strain evidence="7">CGMCC 1.15095</strain>
    </source>
</reference>
<name>A0A916TV01_9SPHN</name>
<accession>A0A916TV01</accession>
<dbReference type="InterPro" id="IPR006694">
    <property type="entry name" value="Fatty_acid_hydroxylase"/>
</dbReference>
<dbReference type="AlphaFoldDB" id="A0A916TV01"/>
<dbReference type="InterPro" id="IPR050307">
    <property type="entry name" value="Sterol_Desaturase_Related"/>
</dbReference>
<dbReference type="GO" id="GO:0008610">
    <property type="term" value="P:lipid biosynthetic process"/>
    <property type="evidence" value="ECO:0007669"/>
    <property type="project" value="InterPro"/>
</dbReference>
<dbReference type="GO" id="GO:0016491">
    <property type="term" value="F:oxidoreductase activity"/>
    <property type="evidence" value="ECO:0007669"/>
    <property type="project" value="InterPro"/>
</dbReference>
<evidence type="ECO:0000256" key="1">
    <source>
        <dbReference type="ARBA" id="ARBA00004370"/>
    </source>
</evidence>
<reference evidence="7" key="1">
    <citation type="journal article" date="2014" name="Int. J. Syst. Evol. Microbiol.">
        <title>Complete genome sequence of Corynebacterium casei LMG S-19264T (=DSM 44701T), isolated from a smear-ripened cheese.</title>
        <authorList>
            <consortium name="US DOE Joint Genome Institute (JGI-PGF)"/>
            <person name="Walter F."/>
            <person name="Albersmeier A."/>
            <person name="Kalinowski J."/>
            <person name="Ruckert C."/>
        </authorList>
    </citation>
    <scope>NUCLEOTIDE SEQUENCE</scope>
    <source>
        <strain evidence="7">CGMCC 1.15095</strain>
    </source>
</reference>